<reference evidence="1" key="1">
    <citation type="submission" date="2023-11" db="EMBL/GenBank/DDBJ databases">
        <authorList>
            <person name="De Vega J J."/>
            <person name="De Vega J J."/>
        </authorList>
    </citation>
    <scope>NUCLEOTIDE SEQUENCE</scope>
</reference>
<comment type="caution">
    <text evidence="1">The sequence shown here is derived from an EMBL/GenBank/DDBJ whole genome shotgun (WGS) entry which is preliminary data.</text>
</comment>
<evidence type="ECO:0000313" key="2">
    <source>
        <dbReference type="Proteomes" id="UP001295794"/>
    </source>
</evidence>
<protein>
    <submittedName>
        <fullName evidence="1">Uncharacterized protein</fullName>
    </submittedName>
</protein>
<keyword evidence="2" id="KW-1185">Reference proteome</keyword>
<dbReference type="AlphaFoldDB" id="A0AAD2Q3K4"/>
<dbReference type="Proteomes" id="UP001295794">
    <property type="component" value="Unassembled WGS sequence"/>
</dbReference>
<gene>
    <name evidence="1" type="ORF">MYCIT1_LOCUS17822</name>
</gene>
<sequence>MSALISMPCLALTVVYDDRSSLCVLCGASKQHCHDRWARRTTAHVTCRWILRFRGEYV</sequence>
<evidence type="ECO:0000313" key="1">
    <source>
        <dbReference type="EMBL" id="CAK5272230.1"/>
    </source>
</evidence>
<accession>A0AAD2Q3K4</accession>
<organism evidence="1 2">
    <name type="scientific">Mycena citricolor</name>
    <dbReference type="NCBI Taxonomy" id="2018698"/>
    <lineage>
        <taxon>Eukaryota</taxon>
        <taxon>Fungi</taxon>
        <taxon>Dikarya</taxon>
        <taxon>Basidiomycota</taxon>
        <taxon>Agaricomycotina</taxon>
        <taxon>Agaricomycetes</taxon>
        <taxon>Agaricomycetidae</taxon>
        <taxon>Agaricales</taxon>
        <taxon>Marasmiineae</taxon>
        <taxon>Mycenaceae</taxon>
        <taxon>Mycena</taxon>
    </lineage>
</organism>
<dbReference type="EMBL" id="CAVNYO010000181">
    <property type="protein sequence ID" value="CAK5272230.1"/>
    <property type="molecule type" value="Genomic_DNA"/>
</dbReference>
<proteinExistence type="predicted"/>
<name>A0AAD2Q3K4_9AGAR</name>